<dbReference type="GO" id="GO:0030552">
    <property type="term" value="F:cAMP binding"/>
    <property type="evidence" value="ECO:0007669"/>
    <property type="project" value="TreeGrafter"/>
</dbReference>
<evidence type="ECO:0000259" key="1">
    <source>
        <dbReference type="PROSITE" id="PS50042"/>
    </source>
</evidence>
<proteinExistence type="predicted"/>
<sequence>MESIKYLSKLTMNPKFIDFTKEELQKFLSSCKIEKFNKGDMIIKEGEKGDKLYIVVEGQVGVSKAITEEVVFFLTTLSEGDFFGEMAILTSHPRSANVFAKTDTTLLSFDITAYDTLKREDKLLFAKLNSVFAVTLAERLYKVEERIKLIIKASLIKDII</sequence>
<dbReference type="InterPro" id="IPR000595">
    <property type="entry name" value="cNMP-bd_dom"/>
</dbReference>
<protein>
    <submittedName>
        <fullName evidence="2">Cyclic nucleotide-binding domain-containing protein</fullName>
    </submittedName>
</protein>
<dbReference type="PANTHER" id="PTHR11635:SF152">
    <property type="entry name" value="CAMP-DEPENDENT PROTEIN KINASE TYPE I REGULATORY SUBUNIT-RELATED"/>
    <property type="match status" value="1"/>
</dbReference>
<dbReference type="GO" id="GO:0005952">
    <property type="term" value="C:cAMP-dependent protein kinase complex"/>
    <property type="evidence" value="ECO:0007669"/>
    <property type="project" value="InterPro"/>
</dbReference>
<reference evidence="2 3" key="1">
    <citation type="submission" date="2019-06" db="EMBL/GenBank/DDBJ databases">
        <title>Genomic insights into carbon and energy metabolism of Deferribacter autotrophicus revealed new metabolic traits in the phylum Deferribacteres.</title>
        <authorList>
            <person name="Slobodkin A.I."/>
            <person name="Slobodkina G.B."/>
            <person name="Allioux M."/>
            <person name="Alain K."/>
            <person name="Jebbar M."/>
            <person name="Shadrin V."/>
            <person name="Kublanov I.V."/>
            <person name="Toshchakov S.V."/>
            <person name="Bonch-Osmolovskaya E.A."/>
        </authorList>
    </citation>
    <scope>NUCLEOTIDE SEQUENCE [LARGE SCALE GENOMIC DNA]</scope>
    <source>
        <strain evidence="2 3">SL50</strain>
    </source>
</reference>
<evidence type="ECO:0000313" key="3">
    <source>
        <dbReference type="Proteomes" id="UP000322876"/>
    </source>
</evidence>
<dbReference type="PRINTS" id="PR00103">
    <property type="entry name" value="CAMPKINASE"/>
</dbReference>
<evidence type="ECO:0000313" key="2">
    <source>
        <dbReference type="EMBL" id="KAA0258548.1"/>
    </source>
</evidence>
<dbReference type="PROSITE" id="PS00888">
    <property type="entry name" value="CNMP_BINDING_1"/>
    <property type="match status" value="1"/>
</dbReference>
<dbReference type="CDD" id="cd00038">
    <property type="entry name" value="CAP_ED"/>
    <property type="match status" value="1"/>
</dbReference>
<dbReference type="PROSITE" id="PS50042">
    <property type="entry name" value="CNMP_BINDING_3"/>
    <property type="match status" value="1"/>
</dbReference>
<dbReference type="GO" id="GO:0005829">
    <property type="term" value="C:cytosol"/>
    <property type="evidence" value="ECO:0007669"/>
    <property type="project" value="TreeGrafter"/>
</dbReference>
<name>A0A5A8F3U8_9BACT</name>
<dbReference type="Gene3D" id="2.60.120.10">
    <property type="entry name" value="Jelly Rolls"/>
    <property type="match status" value="1"/>
</dbReference>
<feature type="domain" description="Cyclic nucleotide-binding" evidence="1">
    <location>
        <begin position="15"/>
        <end position="117"/>
    </location>
</feature>
<organism evidence="2 3">
    <name type="scientific">Deferribacter autotrophicus</name>
    <dbReference type="NCBI Taxonomy" id="500465"/>
    <lineage>
        <taxon>Bacteria</taxon>
        <taxon>Pseudomonadati</taxon>
        <taxon>Deferribacterota</taxon>
        <taxon>Deferribacteres</taxon>
        <taxon>Deferribacterales</taxon>
        <taxon>Deferribacteraceae</taxon>
        <taxon>Deferribacter</taxon>
    </lineage>
</organism>
<dbReference type="PROSITE" id="PS00889">
    <property type="entry name" value="CNMP_BINDING_2"/>
    <property type="match status" value="1"/>
</dbReference>
<dbReference type="SMART" id="SM00100">
    <property type="entry name" value="cNMP"/>
    <property type="match status" value="1"/>
</dbReference>
<accession>A0A5A8F3U8</accession>
<dbReference type="InterPro" id="IPR050503">
    <property type="entry name" value="cAMP-dep_PK_reg_su-like"/>
</dbReference>
<dbReference type="EMBL" id="VFJB01000004">
    <property type="protein sequence ID" value="KAA0258548.1"/>
    <property type="molecule type" value="Genomic_DNA"/>
</dbReference>
<comment type="caution">
    <text evidence="2">The sequence shown here is derived from an EMBL/GenBank/DDBJ whole genome shotgun (WGS) entry which is preliminary data.</text>
</comment>
<dbReference type="InterPro" id="IPR014710">
    <property type="entry name" value="RmlC-like_jellyroll"/>
</dbReference>
<gene>
    <name evidence="2" type="ORF">FHQ18_05160</name>
</gene>
<dbReference type="GO" id="GO:0034236">
    <property type="term" value="F:protein kinase A catalytic subunit binding"/>
    <property type="evidence" value="ECO:0007669"/>
    <property type="project" value="TreeGrafter"/>
</dbReference>
<dbReference type="SUPFAM" id="SSF51206">
    <property type="entry name" value="cAMP-binding domain-like"/>
    <property type="match status" value="1"/>
</dbReference>
<dbReference type="GO" id="GO:0004862">
    <property type="term" value="F:cAMP-dependent protein kinase inhibitor activity"/>
    <property type="evidence" value="ECO:0007669"/>
    <property type="project" value="TreeGrafter"/>
</dbReference>
<dbReference type="OrthoDB" id="9788438at2"/>
<dbReference type="Proteomes" id="UP000322876">
    <property type="component" value="Unassembled WGS sequence"/>
</dbReference>
<dbReference type="InterPro" id="IPR018490">
    <property type="entry name" value="cNMP-bd_dom_sf"/>
</dbReference>
<dbReference type="PANTHER" id="PTHR11635">
    <property type="entry name" value="CAMP-DEPENDENT PROTEIN KINASE REGULATORY CHAIN"/>
    <property type="match status" value="1"/>
</dbReference>
<dbReference type="RefSeq" id="WP_149266103.1">
    <property type="nucleotide sequence ID" value="NZ_VFJB01000004.1"/>
</dbReference>
<dbReference type="Pfam" id="PF00027">
    <property type="entry name" value="cNMP_binding"/>
    <property type="match status" value="1"/>
</dbReference>
<keyword evidence="3" id="KW-1185">Reference proteome</keyword>
<dbReference type="AlphaFoldDB" id="A0A5A8F3U8"/>
<dbReference type="InterPro" id="IPR018488">
    <property type="entry name" value="cNMP-bd_CS"/>
</dbReference>